<sequence length="107" mass="12418">MAVDGENDFEATVNQLPNSVWESYKFYHKAEEGNWGKAYRLRITIEGQDTLVIRTTTDGADGWLEVFDTQGNNLASARTNYNAIAWRSMFQIRQYFLTGNRYLPELR</sequence>
<comment type="caution">
    <text evidence="1">The sequence shown here is derived from an EMBL/GenBank/DDBJ whole genome shotgun (WGS) entry which is preliminary data.</text>
</comment>
<dbReference type="EMBL" id="RCBY01000320">
    <property type="protein sequence ID" value="RQH24310.1"/>
    <property type="molecule type" value="Genomic_DNA"/>
</dbReference>
<protein>
    <submittedName>
        <fullName evidence="1">Uncharacterized protein</fullName>
    </submittedName>
</protein>
<keyword evidence="2" id="KW-1185">Reference proteome</keyword>
<accession>A0A3N6PFE3</accession>
<dbReference type="Proteomes" id="UP000269154">
    <property type="component" value="Unassembled WGS sequence"/>
</dbReference>
<dbReference type="OrthoDB" id="530722at2"/>
<gene>
    <name evidence="1" type="ORF">D5R40_29780</name>
</gene>
<name>A0A3N6PFE3_9CYAN</name>
<evidence type="ECO:0000313" key="1">
    <source>
        <dbReference type="EMBL" id="RQH24310.1"/>
    </source>
</evidence>
<organism evidence="1 2">
    <name type="scientific">Okeania hirsuta</name>
    <dbReference type="NCBI Taxonomy" id="1458930"/>
    <lineage>
        <taxon>Bacteria</taxon>
        <taxon>Bacillati</taxon>
        <taxon>Cyanobacteriota</taxon>
        <taxon>Cyanophyceae</taxon>
        <taxon>Oscillatoriophycideae</taxon>
        <taxon>Oscillatoriales</taxon>
        <taxon>Microcoleaceae</taxon>
        <taxon>Okeania</taxon>
    </lineage>
</organism>
<dbReference type="RefSeq" id="WP_124145584.1">
    <property type="nucleotide sequence ID" value="NZ_CAWOKI010000099.1"/>
</dbReference>
<reference evidence="1 2" key="1">
    <citation type="journal article" date="2018" name="ACS Chem. Biol.">
        <title>Ketoreductase domain dysfunction expands chemodiversity: malyngamide biosynthesis in the cyanobacterium Okeania hirsuta.</title>
        <authorList>
            <person name="Moss N.A."/>
            <person name="Leao T."/>
            <person name="Rankin M."/>
            <person name="McCullough T.M."/>
            <person name="Qu P."/>
            <person name="Korobeynikov A."/>
            <person name="Smith J.L."/>
            <person name="Gerwick L."/>
            <person name="Gerwick W.H."/>
        </authorList>
    </citation>
    <scope>NUCLEOTIDE SEQUENCE [LARGE SCALE GENOMIC DNA]</scope>
    <source>
        <strain evidence="1 2">PAB10Feb10-1</strain>
    </source>
</reference>
<proteinExistence type="predicted"/>
<evidence type="ECO:0000313" key="2">
    <source>
        <dbReference type="Proteomes" id="UP000269154"/>
    </source>
</evidence>
<dbReference type="AlphaFoldDB" id="A0A3N6PFE3"/>